<keyword evidence="3" id="KW-1185">Reference proteome</keyword>
<accession>A0A516SCZ5</accession>
<dbReference type="SUPFAM" id="SSF50475">
    <property type="entry name" value="FMN-binding split barrel"/>
    <property type="match status" value="1"/>
</dbReference>
<dbReference type="AlphaFoldDB" id="A0A516SCZ5"/>
<dbReference type="Proteomes" id="UP000317550">
    <property type="component" value="Chromosome"/>
</dbReference>
<dbReference type="InterPro" id="IPR012349">
    <property type="entry name" value="Split_barrel_FMN-bd"/>
</dbReference>
<protein>
    <submittedName>
        <fullName evidence="2">GAF domain-containing protein</fullName>
    </submittedName>
</protein>
<feature type="domain" description="GAF" evidence="1">
    <location>
        <begin position="155"/>
        <end position="312"/>
    </location>
</feature>
<dbReference type="EMBL" id="CP041730">
    <property type="protein sequence ID" value="QDQ26027.1"/>
    <property type="molecule type" value="Genomic_DNA"/>
</dbReference>
<dbReference type="InterPro" id="IPR003018">
    <property type="entry name" value="GAF"/>
</dbReference>
<dbReference type="Pfam" id="PF13185">
    <property type="entry name" value="GAF_2"/>
    <property type="match status" value="1"/>
</dbReference>
<dbReference type="InterPro" id="IPR029016">
    <property type="entry name" value="GAF-like_dom_sf"/>
</dbReference>
<dbReference type="OrthoDB" id="118142at2"/>
<organism evidence="2 3">
    <name type="scientific">Chitinimonas arctica</name>
    <dbReference type="NCBI Taxonomy" id="2594795"/>
    <lineage>
        <taxon>Bacteria</taxon>
        <taxon>Pseudomonadati</taxon>
        <taxon>Pseudomonadota</taxon>
        <taxon>Betaproteobacteria</taxon>
        <taxon>Neisseriales</taxon>
        <taxon>Chitinibacteraceae</taxon>
        <taxon>Chitinimonas</taxon>
    </lineage>
</organism>
<gene>
    <name evidence="2" type="ORF">FNU76_06500</name>
</gene>
<dbReference type="KEGG" id="cari:FNU76_06500"/>
<dbReference type="RefSeq" id="WP_144277426.1">
    <property type="nucleotide sequence ID" value="NZ_CP041730.1"/>
</dbReference>
<evidence type="ECO:0000313" key="2">
    <source>
        <dbReference type="EMBL" id="QDQ26027.1"/>
    </source>
</evidence>
<sequence>MNPLDIEQIRACFDGGLPCQIASCSVDGVPDVCEIGQLHFVDAQHVALPYAHTGTLRRNLLVNPRLSACVTHPASAARFRLALEYQRTESEGPLFVGMRAKLAGSNGAIPLLGADICRVLAVEALPGPRLPLPPPPCNRLAAVRQLSQRLAAADELSQAFDLVLDGLAGQMGIDHALVLCVDESGKWLYTVASRGYAQSGVGSEVEIGRGLIGIAAQFRHPIRLASLTSDYGHAALQGGSVPMGGEIPFPTLHQPHSQLAVPIEAGNWLAGVLYVESAETRRFDFEDEDALVAVAQQLGLAMRWLTRPVEAPEPVPEPPSPPAAPPVGSPVTIRYFATSQSVFIDEDYLIKGVAGAVLWLLLNDHARDGRCESSNRALRLDPRLRLPDYDDNLDTRLLLLQRRLAERCDYLFLDKLGRGRIRLRVERPLRLVDGELTPAT</sequence>
<evidence type="ECO:0000313" key="3">
    <source>
        <dbReference type="Proteomes" id="UP000317550"/>
    </source>
</evidence>
<dbReference type="SMART" id="SM00065">
    <property type="entry name" value="GAF"/>
    <property type="match status" value="1"/>
</dbReference>
<name>A0A516SCZ5_9NEIS</name>
<dbReference type="SUPFAM" id="SSF55781">
    <property type="entry name" value="GAF domain-like"/>
    <property type="match status" value="1"/>
</dbReference>
<proteinExistence type="predicted"/>
<reference evidence="3" key="1">
    <citation type="submission" date="2019-07" db="EMBL/GenBank/DDBJ databases">
        <title>Chitinimonas sp. nov., isolated from Ny-Alesund, arctica soil.</title>
        <authorList>
            <person name="Xu Q."/>
            <person name="Peng F."/>
        </authorList>
    </citation>
    <scope>NUCLEOTIDE SEQUENCE [LARGE SCALE GENOMIC DNA]</scope>
    <source>
        <strain evidence="3">R3-44</strain>
    </source>
</reference>
<dbReference type="Gene3D" id="2.30.110.10">
    <property type="entry name" value="Electron Transport, Fmn-binding Protein, Chain A"/>
    <property type="match status" value="1"/>
</dbReference>
<dbReference type="Gene3D" id="3.30.450.40">
    <property type="match status" value="1"/>
</dbReference>
<evidence type="ECO:0000259" key="1">
    <source>
        <dbReference type="SMART" id="SM00065"/>
    </source>
</evidence>